<feature type="transmembrane region" description="Helical" evidence="8">
    <location>
        <begin position="294"/>
        <end position="313"/>
    </location>
</feature>
<dbReference type="Proteomes" id="UP000622653">
    <property type="component" value="Unassembled WGS sequence"/>
</dbReference>
<evidence type="ECO:0000256" key="8">
    <source>
        <dbReference type="SAM" id="Phobius"/>
    </source>
</evidence>
<feature type="transmembrane region" description="Helical" evidence="8">
    <location>
        <begin position="130"/>
        <end position="151"/>
    </location>
</feature>
<name>A0A8J7G3D2_9BACL</name>
<feature type="transmembrane region" description="Helical" evidence="8">
    <location>
        <begin position="75"/>
        <end position="92"/>
    </location>
</feature>
<dbReference type="CDD" id="cd06550">
    <property type="entry name" value="TM_ABC_iron-siderophores_like"/>
    <property type="match status" value="1"/>
</dbReference>
<dbReference type="AlphaFoldDB" id="A0A8J7G3D2"/>
<dbReference type="Gene3D" id="1.10.3470.10">
    <property type="entry name" value="ABC transporter involved in vitamin B12 uptake, BtuC"/>
    <property type="match status" value="1"/>
</dbReference>
<dbReference type="InterPro" id="IPR000522">
    <property type="entry name" value="ABC_transptr_permease_BtuC"/>
</dbReference>
<dbReference type="FunFam" id="1.10.3470.10:FF:000001">
    <property type="entry name" value="Vitamin B12 ABC transporter permease BtuC"/>
    <property type="match status" value="1"/>
</dbReference>
<evidence type="ECO:0000256" key="6">
    <source>
        <dbReference type="ARBA" id="ARBA00022989"/>
    </source>
</evidence>
<evidence type="ECO:0000313" key="10">
    <source>
        <dbReference type="Proteomes" id="UP000622653"/>
    </source>
</evidence>
<accession>A0A8J7G3D2</accession>
<organism evidence="9 10">
    <name type="scientific">Savagea serpentis</name>
    <dbReference type="NCBI Taxonomy" id="2785297"/>
    <lineage>
        <taxon>Bacteria</taxon>
        <taxon>Bacillati</taxon>
        <taxon>Bacillota</taxon>
        <taxon>Bacilli</taxon>
        <taxon>Bacillales</taxon>
        <taxon>Caryophanaceae</taxon>
        <taxon>Savagea</taxon>
    </lineage>
</organism>
<dbReference type="GO" id="GO:0022857">
    <property type="term" value="F:transmembrane transporter activity"/>
    <property type="evidence" value="ECO:0007669"/>
    <property type="project" value="InterPro"/>
</dbReference>
<dbReference type="SUPFAM" id="SSF81345">
    <property type="entry name" value="ABC transporter involved in vitamin B12 uptake, BtuC"/>
    <property type="match status" value="1"/>
</dbReference>
<keyword evidence="7 8" id="KW-0472">Membrane</keyword>
<feature type="transmembrane region" description="Helical" evidence="8">
    <location>
        <begin position="253"/>
        <end position="279"/>
    </location>
</feature>
<comment type="similarity">
    <text evidence="2">Belongs to the binding-protein-dependent transport system permease family. FecCD subfamily.</text>
</comment>
<dbReference type="Pfam" id="PF01032">
    <property type="entry name" value="FecCD"/>
    <property type="match status" value="1"/>
</dbReference>
<sequence length="349" mass="37746">MRWDMIKSKRGRFIFWLVLLSLFCSAIVVGVAVGPIVIPFSDTVVSIGKKLGVLSQTMEATQFEVVINEVRLPRVLVALFVGSGLAVAGVAMQGLFRNPLVEPGYIGVSSGAALGAVSALFFGWTKWSHWMLPLSAFVGAMFVMVVILAVWQTSRHKSIAMLLLLGIGINSFFSAIMNVLVATSKNEQELRGIIYWLQGGLDARTWEHVQLVALPILLGILGLTWFSRELDMLLLGEEQALSSGVDIKKVRTFVLLLAAFMTGTAVAVSGIIGFVGLIIPHMFRLLLGPRHRSLFLASAFGGATFLIGADLVSRMILQPITLQVGVVSALIGAPLFIFLLLTSHKGVRS</sequence>
<keyword evidence="5 8" id="KW-0812">Transmembrane</keyword>
<dbReference type="GO" id="GO:0005886">
    <property type="term" value="C:plasma membrane"/>
    <property type="evidence" value="ECO:0007669"/>
    <property type="project" value="UniProtKB-SubCell"/>
</dbReference>
<gene>
    <name evidence="9" type="ORF">IRY55_03460</name>
</gene>
<dbReference type="PANTHER" id="PTHR30472:SF25">
    <property type="entry name" value="ABC TRANSPORTER PERMEASE PROTEIN MJ0876-RELATED"/>
    <property type="match status" value="1"/>
</dbReference>
<dbReference type="PANTHER" id="PTHR30472">
    <property type="entry name" value="FERRIC ENTEROBACTIN TRANSPORT SYSTEM PERMEASE PROTEIN"/>
    <property type="match status" value="1"/>
</dbReference>
<dbReference type="GO" id="GO:0033214">
    <property type="term" value="P:siderophore-iron import into cell"/>
    <property type="evidence" value="ECO:0007669"/>
    <property type="project" value="TreeGrafter"/>
</dbReference>
<keyword evidence="10" id="KW-1185">Reference proteome</keyword>
<dbReference type="EMBL" id="JADKPV010000001">
    <property type="protein sequence ID" value="MBF4500412.1"/>
    <property type="molecule type" value="Genomic_DNA"/>
</dbReference>
<evidence type="ECO:0000256" key="3">
    <source>
        <dbReference type="ARBA" id="ARBA00022448"/>
    </source>
</evidence>
<evidence type="ECO:0000256" key="4">
    <source>
        <dbReference type="ARBA" id="ARBA00022475"/>
    </source>
</evidence>
<keyword evidence="3" id="KW-0813">Transport</keyword>
<evidence type="ECO:0000256" key="7">
    <source>
        <dbReference type="ARBA" id="ARBA00023136"/>
    </source>
</evidence>
<protein>
    <submittedName>
        <fullName evidence="9">Iron ABC transporter permease</fullName>
    </submittedName>
</protein>
<evidence type="ECO:0000256" key="1">
    <source>
        <dbReference type="ARBA" id="ARBA00004651"/>
    </source>
</evidence>
<feature type="transmembrane region" description="Helical" evidence="8">
    <location>
        <begin position="104"/>
        <end position="124"/>
    </location>
</feature>
<proteinExistence type="inferred from homology"/>
<evidence type="ECO:0000256" key="2">
    <source>
        <dbReference type="ARBA" id="ARBA00007935"/>
    </source>
</evidence>
<evidence type="ECO:0000313" key="9">
    <source>
        <dbReference type="EMBL" id="MBF4500412.1"/>
    </source>
</evidence>
<dbReference type="InterPro" id="IPR037294">
    <property type="entry name" value="ABC_BtuC-like"/>
</dbReference>
<feature type="transmembrane region" description="Helical" evidence="8">
    <location>
        <begin position="158"/>
        <end position="181"/>
    </location>
</feature>
<reference evidence="9" key="1">
    <citation type="submission" date="2020-11" db="EMBL/GenBank/DDBJ databases">
        <title>Multidrug resistant novel bacterium Savagea serpentis sp. nov., isolated from the scats of a vine snake (Ahaetulla nasuta).</title>
        <authorList>
            <person name="Venkata Ramana V."/>
            <person name="Vikas Patil S."/>
            <person name="Yogita Lugani V."/>
        </authorList>
    </citation>
    <scope>NUCLEOTIDE SEQUENCE</scope>
    <source>
        <strain evidence="9">SN6</strain>
    </source>
</reference>
<keyword evidence="4" id="KW-1003">Cell membrane</keyword>
<feature type="transmembrane region" description="Helical" evidence="8">
    <location>
        <begin position="320"/>
        <end position="341"/>
    </location>
</feature>
<keyword evidence="6 8" id="KW-1133">Transmembrane helix</keyword>
<comment type="caution">
    <text evidence="9">The sequence shown here is derived from an EMBL/GenBank/DDBJ whole genome shotgun (WGS) entry which is preliminary data.</text>
</comment>
<evidence type="ECO:0000256" key="5">
    <source>
        <dbReference type="ARBA" id="ARBA00022692"/>
    </source>
</evidence>
<feature type="transmembrane region" description="Helical" evidence="8">
    <location>
        <begin position="208"/>
        <end position="226"/>
    </location>
</feature>
<comment type="subcellular location">
    <subcellularLocation>
        <location evidence="1">Cell membrane</location>
        <topology evidence="1">Multi-pass membrane protein</topology>
    </subcellularLocation>
</comment>